<evidence type="ECO:0000256" key="1">
    <source>
        <dbReference type="ARBA" id="ARBA00004202"/>
    </source>
</evidence>
<accession>A0A413JY03</accession>
<dbReference type="Gene3D" id="3.40.50.11820">
    <property type="match status" value="1"/>
</dbReference>
<evidence type="ECO:0000256" key="5">
    <source>
        <dbReference type="ARBA" id="ARBA00022944"/>
    </source>
</evidence>
<evidence type="ECO:0000256" key="6">
    <source>
        <dbReference type="ARBA" id="ARBA00023136"/>
    </source>
</evidence>
<reference evidence="7 8" key="1">
    <citation type="submission" date="2018-08" db="EMBL/GenBank/DDBJ databases">
        <title>A genome reference for cultivated species of the human gut microbiota.</title>
        <authorList>
            <person name="Zou Y."/>
            <person name="Xue W."/>
            <person name="Luo G."/>
        </authorList>
    </citation>
    <scope>NUCLEOTIDE SEQUENCE [LARGE SCALE GENOMIC DNA]</scope>
    <source>
        <strain evidence="7 8">OF01-1</strain>
    </source>
</reference>
<dbReference type="Pfam" id="PF04464">
    <property type="entry name" value="Glyphos_transf"/>
    <property type="match status" value="1"/>
</dbReference>
<dbReference type="InterPro" id="IPR007554">
    <property type="entry name" value="Glycerophosphate_synth"/>
</dbReference>
<dbReference type="SUPFAM" id="SSF53756">
    <property type="entry name" value="UDP-Glycosyltransferase/glycogen phosphorylase"/>
    <property type="match status" value="1"/>
</dbReference>
<dbReference type="PANTHER" id="PTHR37316:SF3">
    <property type="entry name" value="TEICHOIC ACID GLYCEROL-PHOSPHATE TRANSFERASE"/>
    <property type="match status" value="1"/>
</dbReference>
<proteinExistence type="inferred from homology"/>
<sequence length="394" mass="47130">MLYYFRIFISYLLYEFGVRRKDIIIFSGYKNLKYNFNSKYLFEFFLEKKSNLKCFFVIDDDKLRRRLNEIVGNYFVTTNSWKDLKLIFSAGTWITSGGLPIRIPYVNRNRVVVNLWHGLPFKGIGLLNNENTCLQNLLIYWVYSKYDLFSSTSELFQQVFARSFSIDSKYVKILGQPWNDQLWNGNDKYEVLSDIYGDNLPPFYKVFLYAPTWRSGRCTSFFPFKDFSKNRLESFLEKYQLLICLRTHQLEANRVKDYVSCKRVLLLNEDRVTDIMSILNIFDGLISDYSGIIFDYLLLDRPIILLPYDKEEYTSERSVNFNIDSFEFDPPPYNIDSFFSLLQKAVCCKCISQKQLRFKNVVHYYIDNNSCQRHYEEIMKLIKMKNNKQVKKWI</sequence>
<dbReference type="Proteomes" id="UP000284614">
    <property type="component" value="Unassembled WGS sequence"/>
</dbReference>
<dbReference type="InterPro" id="IPR043149">
    <property type="entry name" value="TagF_N"/>
</dbReference>
<dbReference type="PANTHER" id="PTHR37316">
    <property type="entry name" value="TEICHOIC ACID GLYCEROL-PHOSPHATE PRIMASE"/>
    <property type="match status" value="1"/>
</dbReference>
<evidence type="ECO:0000256" key="2">
    <source>
        <dbReference type="ARBA" id="ARBA00010488"/>
    </source>
</evidence>
<evidence type="ECO:0000313" key="7">
    <source>
        <dbReference type="EMBL" id="RGY68234.1"/>
    </source>
</evidence>
<dbReference type="Gene3D" id="3.40.50.12580">
    <property type="match status" value="1"/>
</dbReference>
<comment type="subcellular location">
    <subcellularLocation>
        <location evidence="1">Cell membrane</location>
        <topology evidence="1">Peripheral membrane protein</topology>
    </subcellularLocation>
</comment>
<dbReference type="InterPro" id="IPR043148">
    <property type="entry name" value="TagF_C"/>
</dbReference>
<dbReference type="GO" id="GO:0019350">
    <property type="term" value="P:teichoic acid biosynthetic process"/>
    <property type="evidence" value="ECO:0007669"/>
    <property type="project" value="UniProtKB-KW"/>
</dbReference>
<evidence type="ECO:0000256" key="4">
    <source>
        <dbReference type="ARBA" id="ARBA00022679"/>
    </source>
</evidence>
<evidence type="ECO:0000313" key="8">
    <source>
        <dbReference type="Proteomes" id="UP000284614"/>
    </source>
</evidence>
<dbReference type="EMBL" id="QSDG01000010">
    <property type="protein sequence ID" value="RGY68234.1"/>
    <property type="molecule type" value="Genomic_DNA"/>
</dbReference>
<keyword evidence="4" id="KW-0808">Transferase</keyword>
<comment type="similarity">
    <text evidence="2">Belongs to the CDP-glycerol glycerophosphotransferase family.</text>
</comment>
<dbReference type="RefSeq" id="WP_005819092.1">
    <property type="nucleotide sequence ID" value="NZ_JAGJHH010000003.1"/>
</dbReference>
<name>A0A413JY03_BACFG</name>
<dbReference type="AlphaFoldDB" id="A0A413JY03"/>
<protein>
    <submittedName>
        <fullName evidence="7">Teichoic acid biosynthesis protein TagF</fullName>
    </submittedName>
</protein>
<organism evidence="7 8">
    <name type="scientific">Bacteroides fragilis</name>
    <dbReference type="NCBI Taxonomy" id="817"/>
    <lineage>
        <taxon>Bacteria</taxon>
        <taxon>Pseudomonadati</taxon>
        <taxon>Bacteroidota</taxon>
        <taxon>Bacteroidia</taxon>
        <taxon>Bacteroidales</taxon>
        <taxon>Bacteroidaceae</taxon>
        <taxon>Bacteroides</taxon>
    </lineage>
</organism>
<dbReference type="InterPro" id="IPR051612">
    <property type="entry name" value="Teichoic_Acid_Biosynth"/>
</dbReference>
<comment type="caution">
    <text evidence="7">The sequence shown here is derived from an EMBL/GenBank/DDBJ whole genome shotgun (WGS) entry which is preliminary data.</text>
</comment>
<keyword evidence="5" id="KW-0777">Teichoic acid biosynthesis</keyword>
<dbReference type="GO" id="GO:0005886">
    <property type="term" value="C:plasma membrane"/>
    <property type="evidence" value="ECO:0007669"/>
    <property type="project" value="UniProtKB-SubCell"/>
</dbReference>
<keyword evidence="3" id="KW-1003">Cell membrane</keyword>
<evidence type="ECO:0000256" key="3">
    <source>
        <dbReference type="ARBA" id="ARBA00022475"/>
    </source>
</evidence>
<gene>
    <name evidence="7" type="ORF">DXA27_12495</name>
</gene>
<dbReference type="GO" id="GO:0047355">
    <property type="term" value="F:CDP-glycerol glycerophosphotransferase activity"/>
    <property type="evidence" value="ECO:0007669"/>
    <property type="project" value="InterPro"/>
</dbReference>
<keyword evidence="6" id="KW-0472">Membrane</keyword>